<gene>
    <name evidence="8" type="ORF">LOC71_06925</name>
</gene>
<keyword evidence="3 6" id="KW-0479">Metal-binding</keyword>
<keyword evidence="5 6" id="KW-0408">Iron</keyword>
<dbReference type="Proteomes" id="UP001430306">
    <property type="component" value="Unassembled WGS sequence"/>
</dbReference>
<keyword evidence="2 6" id="KW-0349">Heme</keyword>
<evidence type="ECO:0000256" key="6">
    <source>
        <dbReference type="PROSITE-ProRule" id="PRU00433"/>
    </source>
</evidence>
<dbReference type="InterPro" id="IPR009056">
    <property type="entry name" value="Cyt_c-like_dom"/>
</dbReference>
<keyword evidence="9" id="KW-1185">Reference proteome</keyword>
<keyword evidence="1" id="KW-0813">Transport</keyword>
<dbReference type="Gene3D" id="1.10.760.10">
    <property type="entry name" value="Cytochrome c-like domain"/>
    <property type="match status" value="3"/>
</dbReference>
<dbReference type="InterPro" id="IPR036909">
    <property type="entry name" value="Cyt_c-like_dom_sf"/>
</dbReference>
<dbReference type="SUPFAM" id="SSF46626">
    <property type="entry name" value="Cytochrome c"/>
    <property type="match status" value="3"/>
</dbReference>
<evidence type="ECO:0000313" key="8">
    <source>
        <dbReference type="EMBL" id="MCC9642002.1"/>
    </source>
</evidence>
<evidence type="ECO:0000256" key="1">
    <source>
        <dbReference type="ARBA" id="ARBA00022448"/>
    </source>
</evidence>
<dbReference type="EMBL" id="JAJKFW010000014">
    <property type="protein sequence ID" value="MCC9642002.1"/>
    <property type="molecule type" value="Genomic_DNA"/>
</dbReference>
<evidence type="ECO:0000256" key="5">
    <source>
        <dbReference type="ARBA" id="ARBA00023004"/>
    </source>
</evidence>
<evidence type="ECO:0000313" key="9">
    <source>
        <dbReference type="Proteomes" id="UP001430306"/>
    </source>
</evidence>
<name>A0ABS8NEL7_9BACT</name>
<dbReference type="PANTHER" id="PTHR33751:SF9">
    <property type="entry name" value="CYTOCHROME C4"/>
    <property type="match status" value="1"/>
</dbReference>
<protein>
    <submittedName>
        <fullName evidence="8">C-type cytochrome</fullName>
    </submittedName>
</protein>
<keyword evidence="4" id="KW-0249">Electron transport</keyword>
<accession>A0ABS8NEL7</accession>
<proteinExistence type="predicted"/>
<evidence type="ECO:0000259" key="7">
    <source>
        <dbReference type="PROSITE" id="PS51007"/>
    </source>
</evidence>
<feature type="domain" description="Cytochrome c" evidence="7">
    <location>
        <begin position="168"/>
        <end position="248"/>
    </location>
</feature>
<evidence type="ECO:0000256" key="4">
    <source>
        <dbReference type="ARBA" id="ARBA00022982"/>
    </source>
</evidence>
<feature type="domain" description="Cytochrome c" evidence="7">
    <location>
        <begin position="267"/>
        <end position="358"/>
    </location>
</feature>
<feature type="domain" description="Cytochrome c" evidence="7">
    <location>
        <begin position="68"/>
        <end position="154"/>
    </location>
</feature>
<dbReference type="Pfam" id="PF13442">
    <property type="entry name" value="Cytochrome_CBB3"/>
    <property type="match status" value="1"/>
</dbReference>
<organism evidence="8 9">
    <name type="scientific">Rhodopirellula halodulae</name>
    <dbReference type="NCBI Taxonomy" id="2894198"/>
    <lineage>
        <taxon>Bacteria</taxon>
        <taxon>Pseudomonadati</taxon>
        <taxon>Planctomycetota</taxon>
        <taxon>Planctomycetia</taxon>
        <taxon>Pirellulales</taxon>
        <taxon>Pirellulaceae</taxon>
        <taxon>Rhodopirellula</taxon>
    </lineage>
</organism>
<reference evidence="8" key="1">
    <citation type="submission" date="2021-11" db="EMBL/GenBank/DDBJ databases">
        <title>Genome sequence.</title>
        <authorList>
            <person name="Sun Q."/>
        </authorList>
    </citation>
    <scope>NUCLEOTIDE SEQUENCE</scope>
    <source>
        <strain evidence="8">JC740</strain>
    </source>
</reference>
<dbReference type="PANTHER" id="PTHR33751">
    <property type="entry name" value="CBB3-TYPE CYTOCHROME C OXIDASE SUBUNIT FIXP"/>
    <property type="match status" value="1"/>
</dbReference>
<evidence type="ECO:0000256" key="3">
    <source>
        <dbReference type="ARBA" id="ARBA00022723"/>
    </source>
</evidence>
<dbReference type="PROSITE" id="PS51007">
    <property type="entry name" value="CYTC"/>
    <property type="match status" value="3"/>
</dbReference>
<dbReference type="Pfam" id="PF00034">
    <property type="entry name" value="Cytochrom_C"/>
    <property type="match status" value="2"/>
</dbReference>
<evidence type="ECO:0000256" key="2">
    <source>
        <dbReference type="ARBA" id="ARBA00022617"/>
    </source>
</evidence>
<dbReference type="InterPro" id="IPR050597">
    <property type="entry name" value="Cytochrome_c_Oxidase_Subunit"/>
</dbReference>
<comment type="caution">
    <text evidence="8">The sequence shown here is derived from an EMBL/GenBank/DDBJ whole genome shotgun (WGS) entry which is preliminary data.</text>
</comment>
<sequence length="363" mass="40080">MKLTWRSVFVGLILVAIVGGIVLVSGVVPIKASSGHWAITRALLDFASDRSVAFHSRGVEPPDDSTAKNSRLGREVFRTNCKFCHGWPGEPIPPVAAGMTPKPPVLGSEVLKKEPRELFHIIQHGIKFAGMPAWPVRQRPDEVWPVVAFLREQNSVHVRDEETRHRSHDSATNRVAGLEACVACHGEDGFSRVGPQVPTLAGQSREYLVSALTEYREGKRSSGIMMPIAHQLDDRQINSLASRYATVNTGNLSAAESQTTVKNVDAASIQRGKRLAERGDGTRKIAACSECHDRDATSHHSSYPRLAGQGAWYVRKQLELFGEQIRSQTERGQRMSEIAKSLTARDRSDLAAYYASLTWHTEE</sequence>